<name>A0A2T7D7Y1_9POAL</name>
<keyword evidence="3" id="KW-1185">Reference proteome</keyword>
<feature type="region of interest" description="Disordered" evidence="1">
    <location>
        <begin position="81"/>
        <end position="181"/>
    </location>
</feature>
<evidence type="ECO:0000313" key="3">
    <source>
        <dbReference type="Proteomes" id="UP000244336"/>
    </source>
</evidence>
<dbReference type="EMBL" id="CM009754">
    <property type="protein sequence ID" value="PUZ51680.1"/>
    <property type="molecule type" value="Genomic_DNA"/>
</dbReference>
<feature type="compositionally biased region" description="Polar residues" evidence="1">
    <location>
        <begin position="126"/>
        <end position="135"/>
    </location>
</feature>
<dbReference type="Gramene" id="PUZ51680">
    <property type="protein sequence ID" value="PUZ51680"/>
    <property type="gene ID" value="GQ55_6G207700"/>
</dbReference>
<gene>
    <name evidence="2" type="ORF">GQ55_6G207700</name>
</gene>
<protein>
    <submittedName>
        <fullName evidence="2">Uncharacterized protein</fullName>
    </submittedName>
</protein>
<sequence length="278" mass="29056">MPCTSSSHTKLPIRGLVTTLAGSLGQRGEKSIVCFCRVNAAVNRRDRRADSSAAVARSPWSSLARSALVVGCMFHSCRPVDQGRRASSCGGRCGASARSGPSPHNVELNPQGASGATSVPPVLQREMTSCSSLSRGSDPGSRHQGASWRRGPRVSGEGGDDDDDGGSDSRRASGHVRRSKAACGPGLPYLPVAVCADEGQHEAMIFLIGSYNFLVRSNLSRRSAGPCVGGSPAAAASLAAGPPRLLIISPAGRAKVRRRQPPLDRSRCIIKVTHVIRT</sequence>
<evidence type="ECO:0000256" key="1">
    <source>
        <dbReference type="SAM" id="MobiDB-lite"/>
    </source>
</evidence>
<reference evidence="2 3" key="1">
    <citation type="submission" date="2018-04" db="EMBL/GenBank/DDBJ databases">
        <title>WGS assembly of Panicum hallii var. hallii HAL2.</title>
        <authorList>
            <person name="Lovell J."/>
            <person name="Jenkins J."/>
            <person name="Lowry D."/>
            <person name="Mamidi S."/>
            <person name="Sreedasyam A."/>
            <person name="Weng X."/>
            <person name="Barry K."/>
            <person name="Bonette J."/>
            <person name="Campitelli B."/>
            <person name="Daum C."/>
            <person name="Gordon S."/>
            <person name="Gould B."/>
            <person name="Lipzen A."/>
            <person name="MacQueen A."/>
            <person name="Palacio-Mejia J."/>
            <person name="Plott C."/>
            <person name="Shakirov E."/>
            <person name="Shu S."/>
            <person name="Yoshinaga Y."/>
            <person name="Zane M."/>
            <person name="Rokhsar D."/>
            <person name="Grimwood J."/>
            <person name="Schmutz J."/>
            <person name="Juenger T."/>
        </authorList>
    </citation>
    <scope>NUCLEOTIDE SEQUENCE [LARGE SCALE GENOMIC DNA]</scope>
    <source>
        <strain evidence="3">cv. HAL2</strain>
    </source>
</reference>
<organism evidence="2 3">
    <name type="scientific">Panicum hallii var. hallii</name>
    <dbReference type="NCBI Taxonomy" id="1504633"/>
    <lineage>
        <taxon>Eukaryota</taxon>
        <taxon>Viridiplantae</taxon>
        <taxon>Streptophyta</taxon>
        <taxon>Embryophyta</taxon>
        <taxon>Tracheophyta</taxon>
        <taxon>Spermatophyta</taxon>
        <taxon>Magnoliopsida</taxon>
        <taxon>Liliopsida</taxon>
        <taxon>Poales</taxon>
        <taxon>Poaceae</taxon>
        <taxon>PACMAD clade</taxon>
        <taxon>Panicoideae</taxon>
        <taxon>Panicodae</taxon>
        <taxon>Paniceae</taxon>
        <taxon>Panicinae</taxon>
        <taxon>Panicum</taxon>
        <taxon>Panicum sect. Panicum</taxon>
    </lineage>
</organism>
<feature type="compositionally biased region" description="Low complexity" evidence="1">
    <location>
        <begin position="85"/>
        <end position="100"/>
    </location>
</feature>
<accession>A0A2T7D7Y1</accession>
<evidence type="ECO:0000313" key="2">
    <source>
        <dbReference type="EMBL" id="PUZ51680.1"/>
    </source>
</evidence>
<proteinExistence type="predicted"/>
<dbReference type="Proteomes" id="UP000244336">
    <property type="component" value="Chromosome 6"/>
</dbReference>
<dbReference type="AlphaFoldDB" id="A0A2T7D7Y1"/>